<accession>A0A9W6KJZ8</accession>
<dbReference type="Proteomes" id="UP001143480">
    <property type="component" value="Unassembled WGS sequence"/>
</dbReference>
<dbReference type="SUPFAM" id="SSF56601">
    <property type="entry name" value="beta-lactamase/transpeptidase-like"/>
    <property type="match status" value="1"/>
</dbReference>
<dbReference type="InterPro" id="IPR052907">
    <property type="entry name" value="Beta-lactamase/esterase"/>
</dbReference>
<proteinExistence type="predicted"/>
<dbReference type="AlphaFoldDB" id="A0A9W6KJZ8"/>
<dbReference type="Pfam" id="PF00144">
    <property type="entry name" value="Beta-lactamase"/>
    <property type="match status" value="1"/>
</dbReference>
<dbReference type="PANTHER" id="PTHR43319:SF3">
    <property type="entry name" value="BETA-LACTAMASE-RELATED DOMAIN-CONTAINING PROTEIN"/>
    <property type="match status" value="1"/>
</dbReference>
<dbReference type="EMBL" id="BSFP01000017">
    <property type="protein sequence ID" value="GLL01656.1"/>
    <property type="molecule type" value="Genomic_DNA"/>
</dbReference>
<evidence type="ECO:0000259" key="1">
    <source>
        <dbReference type="Pfam" id="PF00144"/>
    </source>
</evidence>
<dbReference type="Gene3D" id="3.40.710.10">
    <property type="entry name" value="DD-peptidase/beta-lactamase superfamily"/>
    <property type="match status" value="1"/>
</dbReference>
<comment type="caution">
    <text evidence="2">The sequence shown here is derived from an EMBL/GenBank/DDBJ whole genome shotgun (WGS) entry which is preliminary data.</text>
</comment>
<feature type="domain" description="Beta-lactamase-related" evidence="1">
    <location>
        <begin position="17"/>
        <end position="338"/>
    </location>
</feature>
<reference evidence="2" key="1">
    <citation type="journal article" date="2014" name="Int. J. Syst. Evol. Microbiol.">
        <title>Complete genome sequence of Corynebacterium casei LMG S-19264T (=DSM 44701T), isolated from a smear-ripened cheese.</title>
        <authorList>
            <consortium name="US DOE Joint Genome Institute (JGI-PGF)"/>
            <person name="Walter F."/>
            <person name="Albersmeier A."/>
            <person name="Kalinowski J."/>
            <person name="Ruckert C."/>
        </authorList>
    </citation>
    <scope>NUCLEOTIDE SEQUENCE</scope>
    <source>
        <strain evidence="2">VKM Ac-1321</strain>
    </source>
</reference>
<reference evidence="2" key="2">
    <citation type="submission" date="2023-01" db="EMBL/GenBank/DDBJ databases">
        <authorList>
            <person name="Sun Q."/>
            <person name="Evtushenko L."/>
        </authorList>
    </citation>
    <scope>NUCLEOTIDE SEQUENCE</scope>
    <source>
        <strain evidence="2">VKM Ac-1321</strain>
    </source>
</reference>
<sequence>MVDPVSGTVEKGFEAVAEAFRAQLESGAETGAAVAAYAGGELVVDLWGGWADAARTRPWTADTLVTVFSAGKPVAALAVLARVADGRIGLDEPVATYWPAFTDPRGTVRHALAHQLGLPAIAEPLTAADGLDWARCTAAIAASPLEWAPGKAVGEHALTYGNILGAILGGATGETVGDVVRGFGLDVHFGLSAADQARCAEVEHGSPDWPQQAVHGHGELWARALGNPAGLLDTAVLNGPGWRGGELPAVNLHATARGLAGVYHALPRLLPADLLAEALAPQATGIDRLLEEEAVWTLGWRRDATWVGMGGIGGSSAGGFATATGGYWLAYVTRHLADHERSTAVYDAMEASLGKPLS</sequence>
<dbReference type="RefSeq" id="WP_261964242.1">
    <property type="nucleotide sequence ID" value="NZ_BAAAXA010000003.1"/>
</dbReference>
<dbReference type="InterPro" id="IPR001466">
    <property type="entry name" value="Beta-lactam-related"/>
</dbReference>
<dbReference type="PANTHER" id="PTHR43319">
    <property type="entry name" value="BETA-LACTAMASE-RELATED"/>
    <property type="match status" value="1"/>
</dbReference>
<name>A0A9W6KJZ8_9ACTN</name>
<dbReference type="InterPro" id="IPR012338">
    <property type="entry name" value="Beta-lactam/transpept-like"/>
</dbReference>
<evidence type="ECO:0000313" key="2">
    <source>
        <dbReference type="EMBL" id="GLL01656.1"/>
    </source>
</evidence>
<organism evidence="2 3">
    <name type="scientific">Dactylosporangium matsuzakiense</name>
    <dbReference type="NCBI Taxonomy" id="53360"/>
    <lineage>
        <taxon>Bacteria</taxon>
        <taxon>Bacillati</taxon>
        <taxon>Actinomycetota</taxon>
        <taxon>Actinomycetes</taxon>
        <taxon>Micromonosporales</taxon>
        <taxon>Micromonosporaceae</taxon>
        <taxon>Dactylosporangium</taxon>
    </lineage>
</organism>
<evidence type="ECO:0000313" key="3">
    <source>
        <dbReference type="Proteomes" id="UP001143480"/>
    </source>
</evidence>
<gene>
    <name evidence="2" type="ORF">GCM10017581_033980</name>
</gene>
<protein>
    <submittedName>
        <fullName evidence="2">Esterase</fullName>
    </submittedName>
</protein>
<keyword evidence="3" id="KW-1185">Reference proteome</keyword>